<dbReference type="InterPro" id="IPR001315">
    <property type="entry name" value="CARD"/>
</dbReference>
<dbReference type="PROSITE" id="PS50209">
    <property type="entry name" value="CARD"/>
    <property type="match status" value="2"/>
</dbReference>
<keyword evidence="10" id="KW-1185">Reference proteome</keyword>
<keyword evidence="5" id="KW-0395">Inflammatory response</keyword>
<evidence type="ECO:0000256" key="5">
    <source>
        <dbReference type="ARBA" id="ARBA00023198"/>
    </source>
</evidence>
<proteinExistence type="predicted"/>
<dbReference type="InterPro" id="IPR025307">
    <property type="entry name" value="FIIND_dom"/>
</dbReference>
<dbReference type="InterPro" id="IPR033516">
    <property type="entry name" value="CARD8/ASC/NALP1_CARD"/>
</dbReference>
<reference evidence="11" key="1">
    <citation type="submission" date="2025-08" db="UniProtKB">
        <authorList>
            <consortium name="RefSeq"/>
        </authorList>
    </citation>
    <scope>IDENTIFICATION</scope>
    <source>
        <tissue evidence="11">Blood</tissue>
    </source>
</reference>
<dbReference type="Gene3D" id="1.10.533.10">
    <property type="entry name" value="Death Domain, Fas"/>
    <property type="match status" value="8"/>
</dbReference>
<evidence type="ECO:0000256" key="4">
    <source>
        <dbReference type="ARBA" id="ARBA00022859"/>
    </source>
</evidence>
<dbReference type="Pfam" id="PF00619">
    <property type="entry name" value="CARD"/>
    <property type="match status" value="3"/>
</dbReference>
<dbReference type="RefSeq" id="XP_054850102.1">
    <property type="nucleotide sequence ID" value="XM_054994127.1"/>
</dbReference>
<feature type="domain" description="CARD" evidence="7">
    <location>
        <begin position="263"/>
        <end position="353"/>
    </location>
</feature>
<keyword evidence="2" id="KW-0963">Cytoplasm</keyword>
<evidence type="ECO:0000256" key="3">
    <source>
        <dbReference type="ARBA" id="ARBA00022588"/>
    </source>
</evidence>
<protein>
    <submittedName>
        <fullName evidence="11">Uncharacterized protein LOC129339545</fullName>
    </submittedName>
</protein>
<evidence type="ECO:0000313" key="11">
    <source>
        <dbReference type="RefSeq" id="XP_054850102.1"/>
    </source>
</evidence>
<dbReference type="PROSITE" id="PS50824">
    <property type="entry name" value="DAPIN"/>
    <property type="match status" value="1"/>
</dbReference>
<dbReference type="Pfam" id="PF23679">
    <property type="entry name" value="UPA-FIIND"/>
    <property type="match status" value="1"/>
</dbReference>
<evidence type="ECO:0000313" key="10">
    <source>
        <dbReference type="Proteomes" id="UP001190640"/>
    </source>
</evidence>
<dbReference type="Pfam" id="PF02758">
    <property type="entry name" value="PYRIN"/>
    <property type="match status" value="1"/>
</dbReference>
<feature type="domain" description="CARD" evidence="7">
    <location>
        <begin position="1125"/>
        <end position="1207"/>
    </location>
</feature>
<dbReference type="InterPro" id="IPR011029">
    <property type="entry name" value="DEATH-like_dom_sf"/>
</dbReference>
<dbReference type="Pfam" id="PF13553">
    <property type="entry name" value="FIIND"/>
    <property type="match status" value="1"/>
</dbReference>
<organism evidence="10 11">
    <name type="scientific">Eublepharis macularius</name>
    <name type="common">Leopard gecko</name>
    <name type="synonym">Cyrtodactylus macularius</name>
    <dbReference type="NCBI Taxonomy" id="481883"/>
    <lineage>
        <taxon>Eukaryota</taxon>
        <taxon>Metazoa</taxon>
        <taxon>Chordata</taxon>
        <taxon>Craniata</taxon>
        <taxon>Vertebrata</taxon>
        <taxon>Euteleostomi</taxon>
        <taxon>Lepidosauria</taxon>
        <taxon>Squamata</taxon>
        <taxon>Bifurcata</taxon>
        <taxon>Gekkota</taxon>
        <taxon>Eublepharidae</taxon>
        <taxon>Eublepharinae</taxon>
        <taxon>Eublepharis</taxon>
    </lineage>
</organism>
<evidence type="ECO:0000256" key="2">
    <source>
        <dbReference type="ARBA" id="ARBA00022490"/>
    </source>
</evidence>
<accession>A0AA97K578</accession>
<feature type="domain" description="Pyrin" evidence="8">
    <location>
        <begin position="178"/>
        <end position="266"/>
    </location>
</feature>
<dbReference type="KEGG" id="emc:129339545"/>
<comment type="subcellular location">
    <subcellularLocation>
        <location evidence="1">Inflammasome</location>
    </subcellularLocation>
</comment>
<dbReference type="GO" id="GO:0045087">
    <property type="term" value="P:innate immune response"/>
    <property type="evidence" value="ECO:0007669"/>
    <property type="project" value="UniProtKB-KW"/>
</dbReference>
<dbReference type="InterPro" id="IPR004020">
    <property type="entry name" value="DAPIN"/>
</dbReference>
<evidence type="ECO:0000259" key="8">
    <source>
        <dbReference type="PROSITE" id="PS50824"/>
    </source>
</evidence>
<evidence type="ECO:0000259" key="9">
    <source>
        <dbReference type="PROSITE" id="PS51830"/>
    </source>
</evidence>
<evidence type="ECO:0000256" key="6">
    <source>
        <dbReference type="ARBA" id="ARBA00023233"/>
    </source>
</evidence>
<dbReference type="PANTHER" id="PTHR46985:SF4">
    <property type="entry name" value="CASPASE RECRUITMENT DOMAIN-CONTAINING PROTEIN 8"/>
    <property type="match status" value="1"/>
</dbReference>
<dbReference type="GO" id="GO:0042981">
    <property type="term" value="P:regulation of apoptotic process"/>
    <property type="evidence" value="ECO:0007669"/>
    <property type="project" value="InterPro"/>
</dbReference>
<sequence>MVGYSVKRKGYRITHLCTNKISISRAVYFESEELPPAEGDCTEVNSQIMYLDVNSLREETSDPEIILIDRTATAASPEMPDQEGDTVEGSDVITQAGSAYAKKEARGSIRARFGPNSCLIGPESAQIRMESAWNGLQQPIPGRFGLTQAWIGPMDACHATWECALKRPMPSLLARAEIDDQREVYLLETLEQLDARHLRVFLHYLRQIEPKGDRFYFYTVSDDPKKLTDLLLDHYGVDYGTEVTVKVLKSMYQEALAKKLADFQHNAQHFVERNKKELIRRVYMVQQVLEVLKVSKVIDPYQYGRIMAEGTDRQKMKELYKLVLKWNNKNKDCLYQALRETNPFLLKEMEGGHFVERYQKELIEKVSGVDIILFRLLGYNLKPYEYHCFITKETDALKMKKLYELVPSWNTEEKNRLYRELIQTHGTLIAALEGGSEAEDIMASLRNEEHFIEKHQEELIRRIIGVEVVLHSALCDSLITREQMKEIKGSPQQQMQKLYELVPSWNTEDKEKLQYILMETNQWLIAQLAGGHFVDRHQEELIERVTEVPLNQLRGFALDEEQYETLLHCATAKMQMLALFQMEQKWNRQQKDRLYRALAETNPDVIKILEEEHFIEKHREELIHRASRVDAILRRLQDQQSLMKEGSDQQKMEQLYTQVPKWNRKQKDYLYMVLKTTNGPLVAEMEEGHFVERHKKELIENVTKVQRVAQLLLRYINCRQLYVNIVKKDTDKERMEILCNVVPSWNGVWKNRLYQELRATNEPLIKELEGRRSSKEGLVPDPLAEEKCYLCPKEKGFPVVQPEFIPDAEGKLKTYRIRLPGAGIFFCSVTELKFEVRAAVTVKYTYGSWDEHLSEAEMQTWVVAGPLFDIHADPAGEVAAVHLPHFICLQEGKTDISQMKIAHIVEAGMALEAPSRVTQFHAVLENPQFSLLGVLLKPLQRFIPIHSVVLLYQTCRRTVTLHLYLVPNDSSLTKAIEDREKSRRSVLVDKHPQTDEPLYYGSRYIVFSSAELRINPLELEFSYKNPGQLQSFVDIYLGKIERINLSLKKKEGLFSIWDAWLESEDILVQEEHQVSNREIREEERADLHLSLQTLSIRSDTNSQTESIPVSSIAEGRQAAFTPEPHFIEQHRQQLIQRTATVEGVLDLLYGVVLDEEQYERISSRGSNKEKMRELYRLVPSWNLSCKDQLYEALKKNNPFLIADLEGR</sequence>
<keyword evidence="3" id="KW-0399">Innate immunity</keyword>
<dbReference type="PROSITE" id="PS51830">
    <property type="entry name" value="FIIND"/>
    <property type="match status" value="1"/>
</dbReference>
<keyword evidence="6" id="KW-1271">Inflammasome</keyword>
<dbReference type="AlphaFoldDB" id="A0AA97K578"/>
<dbReference type="FunFam" id="1.10.533.10:FF:000013">
    <property type="entry name" value="Apoptosis-associated speck-like protein containing a CARD"/>
    <property type="match status" value="1"/>
</dbReference>
<gene>
    <name evidence="11" type="primary">LOC129339545</name>
</gene>
<evidence type="ECO:0000256" key="1">
    <source>
        <dbReference type="ARBA" id="ARBA00004110"/>
    </source>
</evidence>
<dbReference type="GO" id="GO:0061702">
    <property type="term" value="C:canonical inflammasome complex"/>
    <property type="evidence" value="ECO:0007669"/>
    <property type="project" value="UniProtKB-SubCell"/>
</dbReference>
<dbReference type="GeneID" id="129339545"/>
<evidence type="ECO:0000259" key="7">
    <source>
        <dbReference type="PROSITE" id="PS50209"/>
    </source>
</evidence>
<dbReference type="CDD" id="cd08330">
    <property type="entry name" value="CARD_ASC_NALP1"/>
    <property type="match status" value="2"/>
</dbReference>
<dbReference type="SMART" id="SM01289">
    <property type="entry name" value="PYRIN"/>
    <property type="match status" value="1"/>
</dbReference>
<dbReference type="SUPFAM" id="SSF47986">
    <property type="entry name" value="DEATH domain"/>
    <property type="match status" value="5"/>
</dbReference>
<dbReference type="PANTHER" id="PTHR46985">
    <property type="entry name" value="NACHT, LRR AND PYD DOMAINS-CONTAINING PROTEIN 1"/>
    <property type="match status" value="1"/>
</dbReference>
<dbReference type="Proteomes" id="UP001190640">
    <property type="component" value="Chromosome 12"/>
</dbReference>
<keyword evidence="4" id="KW-0391">Immunity</keyword>
<feature type="domain" description="FIIND" evidence="9">
    <location>
        <begin position="793"/>
        <end position="1075"/>
    </location>
</feature>
<name>A0AA97K578_EUBMA</name>
<dbReference type="InterPro" id="IPR051249">
    <property type="entry name" value="NLRP_Inflammasome"/>
</dbReference>
<dbReference type="GO" id="GO:0006954">
    <property type="term" value="P:inflammatory response"/>
    <property type="evidence" value="ECO:0007669"/>
    <property type="project" value="UniProtKB-KW"/>
</dbReference>